<gene>
    <name evidence="1" type="ORF">Pflav_056480</name>
</gene>
<evidence type="ECO:0000313" key="2">
    <source>
        <dbReference type="Proteomes" id="UP000502508"/>
    </source>
</evidence>
<evidence type="ECO:0000313" key="1">
    <source>
        <dbReference type="EMBL" id="BCB79238.1"/>
    </source>
</evidence>
<proteinExistence type="predicted"/>
<reference evidence="1 2" key="2">
    <citation type="submission" date="2020-03" db="EMBL/GenBank/DDBJ databases">
        <authorList>
            <person name="Ichikawa N."/>
            <person name="Kimura A."/>
            <person name="Kitahashi Y."/>
            <person name="Uohara A."/>
        </authorList>
    </citation>
    <scope>NUCLEOTIDE SEQUENCE [LARGE SCALE GENOMIC DNA]</scope>
    <source>
        <strain evidence="1 2">NBRC 107702</strain>
    </source>
</reference>
<dbReference type="EMBL" id="AP022870">
    <property type="protein sequence ID" value="BCB79238.1"/>
    <property type="molecule type" value="Genomic_DNA"/>
</dbReference>
<reference evidence="1 2" key="1">
    <citation type="submission" date="2020-03" db="EMBL/GenBank/DDBJ databases">
        <title>Whole genome shotgun sequence of Phytohabitans flavus NBRC 107702.</title>
        <authorList>
            <person name="Komaki H."/>
            <person name="Tamura T."/>
        </authorList>
    </citation>
    <scope>NUCLEOTIDE SEQUENCE [LARGE SCALE GENOMIC DNA]</scope>
    <source>
        <strain evidence="1 2">NBRC 107702</strain>
    </source>
</reference>
<organism evidence="1 2">
    <name type="scientific">Phytohabitans flavus</name>
    <dbReference type="NCBI Taxonomy" id="1076124"/>
    <lineage>
        <taxon>Bacteria</taxon>
        <taxon>Bacillati</taxon>
        <taxon>Actinomycetota</taxon>
        <taxon>Actinomycetes</taxon>
        <taxon>Micromonosporales</taxon>
        <taxon>Micromonosporaceae</taxon>
    </lineage>
</organism>
<dbReference type="KEGG" id="pfla:Pflav_056480"/>
<dbReference type="Proteomes" id="UP000502508">
    <property type="component" value="Chromosome"/>
</dbReference>
<protein>
    <recommendedName>
        <fullName evidence="3">ABC transporter substrate-binding protein</fullName>
    </recommendedName>
</protein>
<name>A0A6F8XZU1_9ACTN</name>
<evidence type="ECO:0008006" key="3">
    <source>
        <dbReference type="Google" id="ProtNLM"/>
    </source>
</evidence>
<dbReference type="AlphaFoldDB" id="A0A6F8XZU1"/>
<keyword evidence="2" id="KW-1185">Reference proteome</keyword>
<sequence length="337" mass="36259">MLAALGAGIGWYLGVDRLETVRGVVGSEKAPFFADQRVKDAFASHGMRVEVDSRGSREMATTVPLDRYDFAFPSSVQAAERVKQARPATGTHSPFWSPVAVATFTQITDLLVAEGVARRAPEGHWVLDLGKYLDLAKRDVRWDQLKGNVAYPARRDVLVTTTHPGDSNSAGVYAWLALHQLGGGAQALDEVVKLFTDQGGLERSTEDPFEKYLTQGLNYTPLVLVYESQFVEAALAGTLPRNATLMYTAPTTPSTHTVVAFDGAGDKVGDLLVRDPQLLQLAAEHGFRTDEATAASVLARVPGAGPALPLKLTGIVPAPPAEVVDSLLTTLDQRLRQ</sequence>
<accession>A0A6F8XZU1</accession>